<evidence type="ECO:0000313" key="10">
    <source>
        <dbReference type="Proteomes" id="UP000774689"/>
    </source>
</evidence>
<feature type="transmembrane region" description="Helical" evidence="8">
    <location>
        <begin position="448"/>
        <end position="470"/>
    </location>
</feature>
<keyword evidence="4 8" id="KW-0812">Transmembrane</keyword>
<dbReference type="Pfam" id="PF00854">
    <property type="entry name" value="PTR2"/>
    <property type="match status" value="1"/>
</dbReference>
<evidence type="ECO:0000256" key="4">
    <source>
        <dbReference type="ARBA" id="ARBA00022692"/>
    </source>
</evidence>
<evidence type="ECO:0000256" key="5">
    <source>
        <dbReference type="ARBA" id="ARBA00022856"/>
    </source>
</evidence>
<feature type="transmembrane region" description="Helical" evidence="8">
    <location>
        <begin position="51"/>
        <end position="69"/>
    </location>
</feature>
<dbReference type="GO" id="GO:1904680">
    <property type="term" value="F:peptide transmembrane transporter activity"/>
    <property type="evidence" value="ECO:0007669"/>
    <property type="project" value="InterPro"/>
</dbReference>
<keyword evidence="3" id="KW-1003">Cell membrane</keyword>
<feature type="transmembrane region" description="Helical" evidence="8">
    <location>
        <begin position="341"/>
        <end position="361"/>
    </location>
</feature>
<feature type="transmembrane region" description="Helical" evidence="8">
    <location>
        <begin position="312"/>
        <end position="329"/>
    </location>
</feature>
<feature type="transmembrane region" description="Helical" evidence="8">
    <location>
        <begin position="104"/>
        <end position="121"/>
    </location>
</feature>
<dbReference type="GO" id="GO:0015833">
    <property type="term" value="P:peptide transport"/>
    <property type="evidence" value="ECO:0007669"/>
    <property type="project" value="UniProtKB-KW"/>
</dbReference>
<dbReference type="AlphaFoldDB" id="A0AAW9YNQ7"/>
<evidence type="ECO:0000256" key="3">
    <source>
        <dbReference type="ARBA" id="ARBA00022475"/>
    </source>
</evidence>
<feature type="transmembrane region" description="Helical" evidence="8">
    <location>
        <begin position="235"/>
        <end position="254"/>
    </location>
</feature>
<evidence type="ECO:0000256" key="1">
    <source>
        <dbReference type="ARBA" id="ARBA00004651"/>
    </source>
</evidence>
<feature type="transmembrane region" description="Helical" evidence="8">
    <location>
        <begin position="266"/>
        <end position="292"/>
    </location>
</feature>
<keyword evidence="2" id="KW-0813">Transport</keyword>
<protein>
    <submittedName>
        <fullName evidence="9">MFS transporter</fullName>
    </submittedName>
</protein>
<feature type="transmembrane region" description="Helical" evidence="8">
    <location>
        <begin position="12"/>
        <end position="39"/>
    </location>
</feature>
<accession>A0AAW9YNQ7</accession>
<feature type="transmembrane region" description="Helical" evidence="8">
    <location>
        <begin position="367"/>
        <end position="394"/>
    </location>
</feature>
<dbReference type="SUPFAM" id="SSF103473">
    <property type="entry name" value="MFS general substrate transporter"/>
    <property type="match status" value="1"/>
</dbReference>
<sequence length="495" mass="55338">MFMDKNYRTLSRPFWIVWAIEFWERFGFYGFQAIIALYFTQQLHLSELETIYLMGSFFAFTYGFIWVGGIIGDKVLGTKRTILIGAIILCLSYLSFIFANEKSIYYIFAGIIVGNSLFKANPSSLISKMFDKGDGRLNSAMTLYYLAINMGGLLCMALTPVISQTYGYVEAFVICGIGLFIGIVGFIMFYRQLENLGSEASKKPLNIANLAYVIVASIILILLIANILPNTGLCISITAIVVILATIYFLEIALKLKPYERNRMLVALVLIIEAIFFYALYFQMPTTLTFFALHNVDLSIFGWHVPAAQYQLLNPLWLMILSPVLAILYKKSKMTHATKFSIGIALMFVSYAILYCTKYFATDGIISGYWLILTYASSSLGELLISGLGLAMVAELCPAAISGFVMGFWFLATMVASYLASYIGSFIALPLFDNTITSQQSLDTYTSVFGYVAISILIVTIIMIIMTPILNRYIKRIEVTDDHRADAPSVVIKVT</sequence>
<dbReference type="EMBL" id="QPQM01000004">
    <property type="protein sequence ID" value="NIY56341.1"/>
    <property type="molecule type" value="Genomic_DNA"/>
</dbReference>
<feature type="transmembrane region" description="Helical" evidence="8">
    <location>
        <begin position="142"/>
        <end position="162"/>
    </location>
</feature>
<evidence type="ECO:0000256" key="6">
    <source>
        <dbReference type="ARBA" id="ARBA00022989"/>
    </source>
</evidence>
<evidence type="ECO:0000256" key="8">
    <source>
        <dbReference type="SAM" id="Phobius"/>
    </source>
</evidence>
<evidence type="ECO:0000256" key="2">
    <source>
        <dbReference type="ARBA" id="ARBA00022448"/>
    </source>
</evidence>
<dbReference type="GO" id="GO:0005886">
    <property type="term" value="C:plasma membrane"/>
    <property type="evidence" value="ECO:0007669"/>
    <property type="project" value="UniProtKB-SubCell"/>
</dbReference>
<evidence type="ECO:0000256" key="7">
    <source>
        <dbReference type="ARBA" id="ARBA00023136"/>
    </source>
</evidence>
<reference evidence="9" key="1">
    <citation type="journal article" date="2020" name="Int. J. Syst. Evol. Microbiol.">
        <title>Reclassification of Francisella noatunensis subsp. orientalis Ottem et al. 2009 as Francisella orientalis sp. nov., Francisella noatunensis subsp. chilensis subsp. nov. and emended description of Francisella noatunensis.</title>
        <authorList>
            <person name="Ramirez-Paredes J.G."/>
            <person name="Larsson P."/>
            <person name="Thompson K.D."/>
            <person name="Penman D.J."/>
            <person name="Busse H.J."/>
            <person name="Ohrman C."/>
            <person name="Sjodin A."/>
            <person name="Soto E."/>
            <person name="Richards R.H."/>
            <person name="Adams A."/>
            <person name="Colquhoun D.J."/>
        </authorList>
    </citation>
    <scope>NUCLEOTIDE SEQUENCE</scope>
    <source>
        <strain evidence="9">LADL-07285A</strain>
    </source>
</reference>
<keyword evidence="5" id="KW-0653">Protein transport</keyword>
<gene>
    <name evidence="9" type="ORF">CHQ83_02855</name>
</gene>
<dbReference type="InterPro" id="IPR036259">
    <property type="entry name" value="MFS_trans_sf"/>
</dbReference>
<keyword evidence="6 8" id="KW-1133">Transmembrane helix</keyword>
<feature type="transmembrane region" description="Helical" evidence="8">
    <location>
        <begin position="168"/>
        <end position="190"/>
    </location>
</feature>
<keyword evidence="7 8" id="KW-0472">Membrane</keyword>
<dbReference type="InterPro" id="IPR050171">
    <property type="entry name" value="MFS_Transporters"/>
</dbReference>
<comment type="subcellular location">
    <subcellularLocation>
        <location evidence="1">Cell membrane</location>
        <topology evidence="1">Multi-pass membrane protein</topology>
    </subcellularLocation>
</comment>
<dbReference type="Proteomes" id="UP000774689">
    <property type="component" value="Unassembled WGS sequence"/>
</dbReference>
<dbReference type="CDD" id="cd17346">
    <property type="entry name" value="MFS_DtpA_like"/>
    <property type="match status" value="1"/>
</dbReference>
<dbReference type="PANTHER" id="PTHR23517">
    <property type="entry name" value="RESISTANCE PROTEIN MDTM, PUTATIVE-RELATED-RELATED"/>
    <property type="match status" value="1"/>
</dbReference>
<name>A0AAW9YNQ7_9GAMM</name>
<proteinExistence type="predicted"/>
<dbReference type="NCBIfam" id="TIGR00924">
    <property type="entry name" value="yjdL_sub1_fam"/>
    <property type="match status" value="1"/>
</dbReference>
<dbReference type="InterPro" id="IPR000109">
    <property type="entry name" value="POT_fam"/>
</dbReference>
<organism evidence="9 10">
    <name type="scientific">Francisella orientalis</name>
    <dbReference type="NCBI Taxonomy" id="299583"/>
    <lineage>
        <taxon>Bacteria</taxon>
        <taxon>Pseudomonadati</taxon>
        <taxon>Pseudomonadota</taxon>
        <taxon>Gammaproteobacteria</taxon>
        <taxon>Thiotrichales</taxon>
        <taxon>Francisellaceae</taxon>
        <taxon>Francisella</taxon>
    </lineage>
</organism>
<keyword evidence="5" id="KW-0571">Peptide transport</keyword>
<dbReference type="InterPro" id="IPR005279">
    <property type="entry name" value="Dipep/tripep_permease"/>
</dbReference>
<feature type="transmembrane region" description="Helical" evidence="8">
    <location>
        <begin position="81"/>
        <end position="98"/>
    </location>
</feature>
<comment type="caution">
    <text evidence="9">The sequence shown here is derived from an EMBL/GenBank/DDBJ whole genome shotgun (WGS) entry which is preliminary data.</text>
</comment>
<feature type="transmembrane region" description="Helical" evidence="8">
    <location>
        <begin position="406"/>
        <end position="428"/>
    </location>
</feature>
<feature type="transmembrane region" description="Helical" evidence="8">
    <location>
        <begin position="210"/>
        <end position="229"/>
    </location>
</feature>
<evidence type="ECO:0000313" key="9">
    <source>
        <dbReference type="EMBL" id="NIY56341.1"/>
    </source>
</evidence>
<dbReference type="Gene3D" id="1.20.1250.20">
    <property type="entry name" value="MFS general substrate transporter like domains"/>
    <property type="match status" value="1"/>
</dbReference>
<dbReference type="PANTHER" id="PTHR23517:SF15">
    <property type="entry name" value="PROTON-DEPENDENT OLIGOPEPTIDE FAMILY TRANSPORT PROTEIN"/>
    <property type="match status" value="1"/>
</dbReference>